<dbReference type="FunFam" id="3.30.590.10:FF:000001">
    <property type="entry name" value="Glutamine synthetase"/>
    <property type="match status" value="1"/>
</dbReference>
<feature type="binding site" evidence="5">
    <location>
        <position position="327"/>
    </location>
    <ligand>
        <name>L-glutamate</name>
        <dbReference type="ChEBI" id="CHEBI:29985"/>
    </ligand>
</feature>
<feature type="binding site" evidence="6">
    <location>
        <position position="353"/>
    </location>
    <ligand>
        <name>ATP</name>
        <dbReference type="ChEBI" id="CHEBI:30616"/>
    </ligand>
</feature>
<dbReference type="OrthoDB" id="9807095at2"/>
<dbReference type="GO" id="GO:0004356">
    <property type="term" value="F:glutamine synthetase activity"/>
    <property type="evidence" value="ECO:0007669"/>
    <property type="project" value="InterPro"/>
</dbReference>
<proteinExistence type="inferred from homology"/>
<evidence type="ECO:0000313" key="14">
    <source>
        <dbReference type="Proteomes" id="UP000267841"/>
    </source>
</evidence>
<dbReference type="AlphaFoldDB" id="A0A497XPX9"/>
<feature type="binding site" evidence="5">
    <location>
        <begin position="264"/>
        <end position="265"/>
    </location>
    <ligand>
        <name>L-glutamate</name>
        <dbReference type="ChEBI" id="CHEBI:29985"/>
    </ligand>
</feature>
<dbReference type="InterPro" id="IPR008146">
    <property type="entry name" value="Gln_synth_cat_dom"/>
</dbReference>
<feature type="binding site" evidence="7">
    <location>
        <position position="220"/>
    </location>
    <ligand>
        <name>Mg(2+)</name>
        <dbReference type="ChEBI" id="CHEBI:18420"/>
        <label>1</label>
    </ligand>
</feature>
<feature type="binding site" evidence="6">
    <location>
        <begin position="271"/>
        <end position="273"/>
    </location>
    <ligand>
        <name>ATP</name>
        <dbReference type="ChEBI" id="CHEBI:30616"/>
    </ligand>
</feature>
<dbReference type="GO" id="GO:0046872">
    <property type="term" value="F:metal ion binding"/>
    <property type="evidence" value="ECO:0007669"/>
    <property type="project" value="UniProtKB-KW"/>
</dbReference>
<dbReference type="GO" id="GO:0016020">
    <property type="term" value="C:membrane"/>
    <property type="evidence" value="ECO:0007669"/>
    <property type="project" value="TreeGrafter"/>
</dbReference>
<feature type="binding site" evidence="7">
    <location>
        <position position="269"/>
    </location>
    <ligand>
        <name>Mg(2+)</name>
        <dbReference type="ChEBI" id="CHEBI:18420"/>
        <label>1</label>
    </ligand>
</feature>
<keyword evidence="4 6" id="KW-0067">ATP-binding</keyword>
<evidence type="ECO:0000256" key="4">
    <source>
        <dbReference type="ARBA" id="ARBA00022840"/>
    </source>
</evidence>
<feature type="binding site" evidence="5">
    <location>
        <position position="339"/>
    </location>
    <ligand>
        <name>L-glutamate</name>
        <dbReference type="ChEBI" id="CHEBI:29985"/>
    </ligand>
</feature>
<comment type="caution">
    <text evidence="13">The sequence shown here is derived from an EMBL/GenBank/DDBJ whole genome shotgun (WGS) entry which is preliminary data.</text>
</comment>
<evidence type="ECO:0000259" key="12">
    <source>
        <dbReference type="PROSITE" id="PS51987"/>
    </source>
</evidence>
<keyword evidence="14" id="KW-1185">Reference proteome</keyword>
<evidence type="ECO:0000256" key="5">
    <source>
        <dbReference type="PIRSR" id="PIRSR604809-1"/>
    </source>
</evidence>
<feature type="domain" description="GS beta-grasp" evidence="11">
    <location>
        <begin position="16"/>
        <end position="100"/>
    </location>
</feature>
<dbReference type="PANTHER" id="PTHR43407">
    <property type="entry name" value="GLUTAMINE SYNTHETASE"/>
    <property type="match status" value="1"/>
</dbReference>
<evidence type="ECO:0000259" key="11">
    <source>
        <dbReference type="PROSITE" id="PS51986"/>
    </source>
</evidence>
<dbReference type="PANTHER" id="PTHR43407:SF1">
    <property type="entry name" value="LENGSIN"/>
    <property type="match status" value="1"/>
</dbReference>
<evidence type="ECO:0000256" key="6">
    <source>
        <dbReference type="PIRSR" id="PIRSR604809-2"/>
    </source>
</evidence>
<evidence type="ECO:0000256" key="7">
    <source>
        <dbReference type="PIRSR" id="PIRSR604809-3"/>
    </source>
</evidence>
<feature type="binding site" evidence="5">
    <location>
        <position position="360"/>
    </location>
    <ligand>
        <name>L-glutamate</name>
        <dbReference type="ChEBI" id="CHEBI:29985"/>
    </ligand>
</feature>
<feature type="binding site" evidence="7">
    <location>
        <position position="135"/>
    </location>
    <ligand>
        <name>Mg(2+)</name>
        <dbReference type="ChEBI" id="CHEBI:18420"/>
        <label>2</label>
    </ligand>
</feature>
<feature type="modified residue" description="O-AMP-tyrosine" evidence="8">
    <location>
        <position position="398"/>
    </location>
</feature>
<sequence length="469" mass="53105">MPKYSPQEVLSLIEQEGVQYVDLRFSDPFGQWQHLTVPAYEISEDTFESGRGFDGSSIRGWRTINESDMIAKPDPNTAFIDPFIEPKTLVMICDIYDPITGERYGRDTRYVAQKAEQYLKQTGIGDAAYFGPEAEFFIFDSVEFGTGPNYSFWRIDSEEGWWNREFTSTGYKIPFKRGYFPVPPLDKTMDIRNEMVTILSELGVTVELHHHEVATAGQAEIDIRYDSLVSQSDKLFLYKYVVRNVAAKHGKYATFMAKVLPNDNGSGMHTHFSIWKGDEPLFAGSGYAGLSETALYAIGGILKHARAIVALTNPTVNSYHRLVPGFEAPVRLAYSARNRSAAIRIPMYSQSPKAKRIEVRFPDATSNPYLAFSAILMAAIDGIENKIDPGEPFDKDIYSLPPEELEGIPQLPGSLEEAINELEKDYEFLLKGGVFTEELLQLWIEAKRAEVDRLRFTPHPLEFELYFDV</sequence>
<dbReference type="PROSITE" id="PS51987">
    <property type="entry name" value="GS_CATALYTIC"/>
    <property type="match status" value="1"/>
</dbReference>
<feature type="binding site" evidence="7">
    <location>
        <position position="212"/>
    </location>
    <ligand>
        <name>Mg(2+)</name>
        <dbReference type="ChEBI" id="CHEBI:18420"/>
        <label>1</label>
    </ligand>
</feature>
<dbReference type="GO" id="GO:0006542">
    <property type="term" value="P:glutamine biosynthetic process"/>
    <property type="evidence" value="ECO:0007669"/>
    <property type="project" value="InterPro"/>
</dbReference>
<reference evidence="13 14" key="1">
    <citation type="submission" date="2018-10" db="EMBL/GenBank/DDBJ databases">
        <title>Genomic Encyclopedia of Archaeal and Bacterial Type Strains, Phase II (KMG-II): from individual species to whole genera.</title>
        <authorList>
            <person name="Goeker M."/>
        </authorList>
    </citation>
    <scope>NUCLEOTIDE SEQUENCE [LARGE SCALE GENOMIC DNA]</scope>
    <source>
        <strain evidence="13 14">DSM 16510</strain>
    </source>
</reference>
<dbReference type="SMART" id="SM01230">
    <property type="entry name" value="Gln-synt_C"/>
    <property type="match status" value="1"/>
</dbReference>
<dbReference type="Proteomes" id="UP000267841">
    <property type="component" value="Unassembled WGS sequence"/>
</dbReference>
<evidence type="ECO:0000256" key="9">
    <source>
        <dbReference type="PROSITE-ProRule" id="PRU01330"/>
    </source>
</evidence>
<evidence type="ECO:0000256" key="1">
    <source>
        <dbReference type="ARBA" id="ARBA00009897"/>
    </source>
</evidence>
<keyword evidence="7" id="KW-0479">Metal-binding</keyword>
<dbReference type="EMBL" id="RCCJ01000001">
    <property type="protein sequence ID" value="RLJ70210.1"/>
    <property type="molecule type" value="Genomic_DNA"/>
</dbReference>
<dbReference type="GO" id="GO:0005524">
    <property type="term" value="F:ATP binding"/>
    <property type="evidence" value="ECO:0007669"/>
    <property type="project" value="UniProtKB-KW"/>
</dbReference>
<feature type="binding site" evidence="5">
    <location>
        <position position="321"/>
    </location>
    <ligand>
        <name>L-glutamate</name>
        <dbReference type="ChEBI" id="CHEBI:29985"/>
    </ligand>
</feature>
<dbReference type="PROSITE" id="PS51986">
    <property type="entry name" value="GS_BETA_GRASP"/>
    <property type="match status" value="1"/>
</dbReference>
<evidence type="ECO:0000256" key="3">
    <source>
        <dbReference type="ARBA" id="ARBA00022741"/>
    </source>
</evidence>
<evidence type="ECO:0000256" key="8">
    <source>
        <dbReference type="PIRSR" id="PIRSR604809-50"/>
    </source>
</evidence>
<feature type="binding site" evidence="6">
    <location>
        <position position="339"/>
    </location>
    <ligand>
        <name>ATP</name>
        <dbReference type="ChEBI" id="CHEBI:30616"/>
    </ligand>
</feature>
<feature type="binding site" evidence="7">
    <location>
        <position position="133"/>
    </location>
    <ligand>
        <name>Mg(2+)</name>
        <dbReference type="ChEBI" id="CHEBI:18420"/>
        <label>1</label>
    </ligand>
</feature>
<evidence type="ECO:0000256" key="10">
    <source>
        <dbReference type="RuleBase" id="RU000384"/>
    </source>
</evidence>
<dbReference type="Gene3D" id="3.10.20.70">
    <property type="entry name" value="Glutamine synthetase, N-terminal domain"/>
    <property type="match status" value="1"/>
</dbReference>
<organism evidence="13 14">
    <name type="scientific">Hydrogenivirga caldilitoris</name>
    <dbReference type="NCBI Taxonomy" id="246264"/>
    <lineage>
        <taxon>Bacteria</taxon>
        <taxon>Pseudomonadati</taxon>
        <taxon>Aquificota</taxon>
        <taxon>Aquificia</taxon>
        <taxon>Aquificales</taxon>
        <taxon>Aquificaceae</taxon>
        <taxon>Hydrogenivirga</taxon>
    </lineage>
</organism>
<comment type="similarity">
    <text evidence="1 9 10">Belongs to the glutamine synthetase family.</text>
</comment>
<keyword evidence="3 6" id="KW-0547">Nucleotide-binding</keyword>
<dbReference type="InterPro" id="IPR004809">
    <property type="entry name" value="Gln_synth_I"/>
</dbReference>
<dbReference type="InterPro" id="IPR014746">
    <property type="entry name" value="Gln_synth/guanido_kin_cat_dom"/>
</dbReference>
<dbReference type="Gene3D" id="3.30.590.10">
    <property type="entry name" value="Glutamine synthetase/guanido kinase, catalytic domain"/>
    <property type="match status" value="1"/>
</dbReference>
<gene>
    <name evidence="13" type="ORF">BCF55_0476</name>
</gene>
<dbReference type="NCBIfam" id="TIGR00653">
    <property type="entry name" value="GlnA"/>
    <property type="match status" value="1"/>
</dbReference>
<accession>A0A497XPX9</accession>
<dbReference type="InterPro" id="IPR008147">
    <property type="entry name" value="Gln_synt_N"/>
</dbReference>
<feature type="binding site" evidence="6">
    <location>
        <position position="207"/>
    </location>
    <ligand>
        <name>ATP</name>
        <dbReference type="ChEBI" id="CHEBI:30616"/>
    </ligand>
</feature>
<name>A0A497XPX9_9AQUI</name>
<evidence type="ECO:0000256" key="2">
    <source>
        <dbReference type="ARBA" id="ARBA00022598"/>
    </source>
</evidence>
<feature type="domain" description="GS catalytic" evidence="12">
    <location>
        <begin position="108"/>
        <end position="469"/>
    </location>
</feature>
<dbReference type="InterPro" id="IPR036651">
    <property type="entry name" value="Gln_synt_N_sf"/>
</dbReference>
<evidence type="ECO:0000313" key="13">
    <source>
        <dbReference type="EMBL" id="RLJ70210.1"/>
    </source>
</evidence>
<dbReference type="SUPFAM" id="SSF55931">
    <property type="entry name" value="Glutamine synthetase/guanido kinase"/>
    <property type="match status" value="1"/>
</dbReference>
<dbReference type="Pfam" id="PF03951">
    <property type="entry name" value="Gln-synt_N"/>
    <property type="match status" value="1"/>
</dbReference>
<keyword evidence="2" id="KW-0436">Ligase</keyword>
<keyword evidence="8" id="KW-0597">Phosphoprotein</keyword>
<dbReference type="RefSeq" id="WP_121009445.1">
    <property type="nucleotide sequence ID" value="NZ_RCCJ01000001.1"/>
</dbReference>
<dbReference type="GO" id="GO:0005737">
    <property type="term" value="C:cytoplasm"/>
    <property type="evidence" value="ECO:0007669"/>
    <property type="project" value="TreeGrafter"/>
</dbReference>
<dbReference type="GO" id="GO:0019740">
    <property type="term" value="P:nitrogen utilization"/>
    <property type="evidence" value="ECO:0007669"/>
    <property type="project" value="TreeGrafter"/>
</dbReference>
<feature type="binding site" evidence="7">
    <location>
        <position position="358"/>
    </location>
    <ligand>
        <name>Mg(2+)</name>
        <dbReference type="ChEBI" id="CHEBI:18420"/>
        <label>1</label>
    </ligand>
</feature>
<protein>
    <submittedName>
        <fullName evidence="13">Glutamine synthetase</fullName>
    </submittedName>
</protein>
<dbReference type="Pfam" id="PF00120">
    <property type="entry name" value="Gln-synt_C"/>
    <property type="match status" value="1"/>
</dbReference>
<dbReference type="SUPFAM" id="SSF54368">
    <property type="entry name" value="Glutamine synthetase, N-terminal domain"/>
    <property type="match status" value="1"/>
</dbReference>
<comment type="cofactor">
    <cofactor evidence="7">
        <name>Mg(2+)</name>
        <dbReference type="ChEBI" id="CHEBI:18420"/>
    </cofactor>
    <text evidence="7">Binds 2 Mg(2+) ions per subunit.</text>
</comment>
<keyword evidence="7" id="KW-0460">Magnesium</keyword>